<sequence length="457" mass="50327">MKKTLLALSFAAFFGFGANAQESTSLQVFDNAVFYNMYGGLVENEPVPEGAIRLRNTTVAKPLTDEQIAAFGNTLTLNVTAASLCDNYDRIGNVNLAFVPAGQTTYEFGAVTERIELGRFITPFMVPDGDVEVPYTWDISHVLNILHHPVLAEQYDFWIEFEIAGYQGGPGQGGAAVEYPTICANRQDVYRGSLELVSSGTYEEQLVVFDALSHKFELKNYTLDGTDVLGQTEKTFTFYLNQPVENAKFYFINSNHGSNSGGEEYVRRWHYVYLDNAQKLSYRPGGLSCVPFFDYNTQSNCIYYLCDGTNNTRPDTNSAWSWNNWCPGDKVPTRVVELGNLEAGEHSFKMRVPAAQFTGAQGYFPLSAYFTGEVDVLNTETFAAAAFTISPNPVNDVATITANGQEIKAVSVTNTLGQVVLTGATDRLDLSALQNGIYVVRVDFANGTTGVQKIVKN</sequence>
<dbReference type="SUPFAM" id="SSF49742">
    <property type="entry name" value="PHM/PNGase F"/>
    <property type="match status" value="1"/>
</dbReference>
<protein>
    <recommendedName>
        <fullName evidence="4">Peptide-N-glycosidase F N-terminal domain-containing protein</fullName>
    </recommendedName>
</protein>
<feature type="signal peptide" evidence="3">
    <location>
        <begin position="1"/>
        <end position="20"/>
    </location>
</feature>
<feature type="domain" description="Peptide-N-glycosidase F N-terminal" evidence="4">
    <location>
        <begin position="25"/>
        <end position="179"/>
    </location>
</feature>
<dbReference type="NCBIfam" id="TIGR04183">
    <property type="entry name" value="Por_Secre_tail"/>
    <property type="match status" value="1"/>
</dbReference>
<evidence type="ECO:0000256" key="2">
    <source>
        <dbReference type="ARBA" id="ARBA00023157"/>
    </source>
</evidence>
<dbReference type="OrthoDB" id="626993at2"/>
<proteinExistence type="predicted"/>
<dbReference type="RefSeq" id="WP_054407540.1">
    <property type="nucleotide sequence ID" value="NZ_FOYA01000007.1"/>
</dbReference>
<dbReference type="Gene3D" id="2.60.120.230">
    <property type="match status" value="2"/>
</dbReference>
<comment type="caution">
    <text evidence="5">The sequence shown here is derived from an EMBL/GenBank/DDBJ whole genome shotgun (WGS) entry which is preliminary data.</text>
</comment>
<evidence type="ECO:0000256" key="3">
    <source>
        <dbReference type="SAM" id="SignalP"/>
    </source>
</evidence>
<dbReference type="InterPro" id="IPR015197">
    <property type="entry name" value="PngaseF_C"/>
</dbReference>
<evidence type="ECO:0000313" key="6">
    <source>
        <dbReference type="Proteomes" id="UP000037755"/>
    </source>
</evidence>
<dbReference type="Pfam" id="PF18962">
    <property type="entry name" value="Por_Secre_tail"/>
    <property type="match status" value="1"/>
</dbReference>
<dbReference type="EMBL" id="LIYD01000005">
    <property type="protein sequence ID" value="KOS06055.1"/>
    <property type="molecule type" value="Genomic_DNA"/>
</dbReference>
<dbReference type="InterPro" id="IPR026444">
    <property type="entry name" value="Secre_tail"/>
</dbReference>
<dbReference type="InterPro" id="IPR014784">
    <property type="entry name" value="Cu2_ascorb_mOase-like_C"/>
</dbReference>
<gene>
    <name evidence="5" type="ORF">AM493_08390</name>
</gene>
<dbReference type="SMR" id="A0A0M8MAK5"/>
<dbReference type="SMART" id="SM01290">
    <property type="entry name" value="N-glycanase_N"/>
    <property type="match status" value="1"/>
</dbReference>
<dbReference type="Pfam" id="PF09112">
    <property type="entry name" value="N-glycanase_N"/>
    <property type="match status" value="1"/>
</dbReference>
<keyword evidence="6" id="KW-1185">Reference proteome</keyword>
<feature type="chain" id="PRO_5005818143" description="Peptide-N-glycosidase F N-terminal domain-containing protein" evidence="3">
    <location>
        <begin position="21"/>
        <end position="457"/>
    </location>
</feature>
<organism evidence="5 6">
    <name type="scientific">Flavobacterium akiainvivens</name>
    <dbReference type="NCBI Taxonomy" id="1202724"/>
    <lineage>
        <taxon>Bacteria</taxon>
        <taxon>Pseudomonadati</taxon>
        <taxon>Bacteroidota</taxon>
        <taxon>Flavobacteriia</taxon>
        <taxon>Flavobacteriales</taxon>
        <taxon>Flavobacteriaceae</taxon>
        <taxon>Flavobacterium</taxon>
    </lineage>
</organism>
<dbReference type="InterPro" id="IPR015196">
    <property type="entry name" value="PngaseF_N"/>
</dbReference>
<dbReference type="Pfam" id="PF09113">
    <property type="entry name" value="N-glycanase_C"/>
    <property type="match status" value="1"/>
</dbReference>
<accession>A0A0M8MAK5</accession>
<dbReference type="InterPro" id="IPR008977">
    <property type="entry name" value="PHM/PNGase_F_dom_sf"/>
</dbReference>
<dbReference type="AlphaFoldDB" id="A0A0M8MAK5"/>
<evidence type="ECO:0000256" key="1">
    <source>
        <dbReference type="ARBA" id="ARBA00022729"/>
    </source>
</evidence>
<dbReference type="PATRIC" id="fig|1202724.3.peg.1744"/>
<keyword evidence="1 3" id="KW-0732">Signal</keyword>
<dbReference type="GO" id="GO:0016715">
    <property type="term" value="F:oxidoreductase activity, acting on paired donors, with incorporation or reduction of molecular oxygen, reduced ascorbate as one donor, and incorporation of one atom of oxygen"/>
    <property type="evidence" value="ECO:0007669"/>
    <property type="project" value="InterPro"/>
</dbReference>
<evidence type="ECO:0000259" key="4">
    <source>
        <dbReference type="SMART" id="SM01290"/>
    </source>
</evidence>
<reference evidence="5 6" key="1">
    <citation type="submission" date="2015-08" db="EMBL/GenBank/DDBJ databases">
        <title>Whole genome sequence of Flavobacterium akiainvivens IK-1T, from decaying Wikstroemia oahuensis, an endemic Hawaiian shrub.</title>
        <authorList>
            <person name="Wan X."/>
            <person name="Hou S."/>
            <person name="Saito J."/>
            <person name="Donachie S."/>
        </authorList>
    </citation>
    <scope>NUCLEOTIDE SEQUENCE [LARGE SCALE GENOMIC DNA]</scope>
    <source>
        <strain evidence="5 6">IK-1</strain>
    </source>
</reference>
<dbReference type="STRING" id="1202724.AM493_08390"/>
<dbReference type="Proteomes" id="UP000037755">
    <property type="component" value="Unassembled WGS sequence"/>
</dbReference>
<name>A0A0M8MAK5_9FLAO</name>
<keyword evidence="2" id="KW-1015">Disulfide bond</keyword>
<evidence type="ECO:0000313" key="5">
    <source>
        <dbReference type="EMBL" id="KOS06055.1"/>
    </source>
</evidence>